<dbReference type="InterPro" id="IPR000209">
    <property type="entry name" value="Peptidase_S8/S53_dom"/>
</dbReference>
<proteinExistence type="predicted"/>
<reference evidence="2 3" key="1">
    <citation type="submission" date="2021-05" db="EMBL/GenBank/DDBJ databases">
        <title>Novel Bacillus species.</title>
        <authorList>
            <person name="Liu G."/>
        </authorList>
    </citation>
    <scope>NUCLEOTIDE SEQUENCE [LARGE SCALE GENOMIC DNA]</scope>
    <source>
        <strain evidence="2 3">FJAT-49705</strain>
    </source>
</reference>
<accession>A0ABS5NR84</accession>
<evidence type="ECO:0000313" key="2">
    <source>
        <dbReference type="EMBL" id="MBS4190320.1"/>
    </source>
</evidence>
<keyword evidence="3" id="KW-1185">Reference proteome</keyword>
<dbReference type="Proteomes" id="UP000681027">
    <property type="component" value="Unassembled WGS sequence"/>
</dbReference>
<dbReference type="InterPro" id="IPR036852">
    <property type="entry name" value="Peptidase_S8/S53_dom_sf"/>
</dbReference>
<dbReference type="EMBL" id="JAGYPM010000002">
    <property type="protein sequence ID" value="MBS4190320.1"/>
    <property type="molecule type" value="Genomic_DNA"/>
</dbReference>
<evidence type="ECO:0000313" key="3">
    <source>
        <dbReference type="Proteomes" id="UP000681027"/>
    </source>
</evidence>
<dbReference type="Pfam" id="PF00082">
    <property type="entry name" value="Peptidase_S8"/>
    <property type="match status" value="1"/>
</dbReference>
<protein>
    <submittedName>
        <fullName evidence="2">S8 family serine peptidase</fullName>
    </submittedName>
</protein>
<evidence type="ECO:0000259" key="1">
    <source>
        <dbReference type="Pfam" id="PF00082"/>
    </source>
</evidence>
<name>A0ABS5NR84_9BACI</name>
<sequence>MEKEDTETFLGSKGLTFDQKWNPDIFAPAMKVVLTFPFKSEEERINHYTVMNDNLPPNYARQMGTSYAAPIVLGLVACIWQIHPNWSAKQVITSLISSSTFNGKWESLKAGLVHLAGKIKSKQFIKL</sequence>
<gene>
    <name evidence="2" type="ORF">KHA94_08900</name>
</gene>
<dbReference type="Gene3D" id="3.40.50.200">
    <property type="entry name" value="Peptidase S8/S53 domain"/>
    <property type="match status" value="1"/>
</dbReference>
<dbReference type="SUPFAM" id="SSF52743">
    <property type="entry name" value="Subtilisin-like"/>
    <property type="match status" value="1"/>
</dbReference>
<dbReference type="RefSeq" id="WP_213101777.1">
    <property type="nucleotide sequence ID" value="NZ_JAGYPM010000002.1"/>
</dbReference>
<organism evidence="2 3">
    <name type="scientific">Cytobacillus citreus</name>
    <dbReference type="NCBI Taxonomy" id="2833586"/>
    <lineage>
        <taxon>Bacteria</taxon>
        <taxon>Bacillati</taxon>
        <taxon>Bacillota</taxon>
        <taxon>Bacilli</taxon>
        <taxon>Bacillales</taxon>
        <taxon>Bacillaceae</taxon>
        <taxon>Cytobacillus</taxon>
    </lineage>
</organism>
<comment type="caution">
    <text evidence="2">The sequence shown here is derived from an EMBL/GenBank/DDBJ whole genome shotgun (WGS) entry which is preliminary data.</text>
</comment>
<feature type="domain" description="Peptidase S8/S53" evidence="1">
    <location>
        <begin position="12"/>
        <end position="99"/>
    </location>
</feature>